<dbReference type="Gene3D" id="2.30.30.760">
    <property type="match status" value="1"/>
</dbReference>
<sequence length="263" mass="27299">MIRHLATRRLPALILGAALMTVPVMGVGMAPAAAASVSTATVAGSGPAPDVVYGMPHVEAVLSDALSRVITAGRLQMELDSRAVELRAPQGAGGLAVENLYYSPVQGRFAAEIVVTGSQVRLPVSGRAFGVVQIPVLSRRIIPGDIIGPGDIDWQDVRADQTTSDTAATDAQLIGMTPKRGVSTNQPVRLRDLQSPRMVDKGSMVTITLTTPAMTLTTQGKALQDGGKGEVIRVVNTQSNRIVEATVAGPNVVAVAKPGIIAQ</sequence>
<proteinExistence type="predicted"/>
<dbReference type="SMART" id="SM00858">
    <property type="entry name" value="SAF"/>
    <property type="match status" value="1"/>
</dbReference>
<evidence type="ECO:0000256" key="2">
    <source>
        <dbReference type="ARBA" id="ARBA00022729"/>
    </source>
</evidence>
<keyword evidence="2" id="KW-0732">Signal</keyword>
<dbReference type="PANTHER" id="PTHR36307:SF1">
    <property type="entry name" value="FLAGELLA BASAL BODY P-RING FORMATION PROTEIN FLGA"/>
    <property type="match status" value="1"/>
</dbReference>
<dbReference type="Pfam" id="PF13144">
    <property type="entry name" value="ChapFlgA"/>
    <property type="match status" value="1"/>
</dbReference>
<evidence type="ECO:0000259" key="4">
    <source>
        <dbReference type="SMART" id="SM00858"/>
    </source>
</evidence>
<evidence type="ECO:0000256" key="1">
    <source>
        <dbReference type="ARBA" id="ARBA00004418"/>
    </source>
</evidence>
<dbReference type="InterPro" id="IPR013974">
    <property type="entry name" value="SAF"/>
</dbReference>
<protein>
    <submittedName>
        <fullName evidence="5">Flagellar basal body P-ring formation protein FlgA</fullName>
    </submittedName>
</protein>
<keyword evidence="5" id="KW-0282">Flagellum</keyword>
<dbReference type="Proteomes" id="UP000509702">
    <property type="component" value="Chromosome"/>
</dbReference>
<dbReference type="EMBL" id="CP054619">
    <property type="protein sequence ID" value="QKS51821.1"/>
    <property type="molecule type" value="Genomic_DNA"/>
</dbReference>
<keyword evidence="5" id="KW-0966">Cell projection</keyword>
<keyword evidence="6" id="KW-1185">Reference proteome</keyword>
<feature type="domain" description="SAF" evidence="4">
    <location>
        <begin position="132"/>
        <end position="194"/>
    </location>
</feature>
<organism evidence="5 6">
    <name type="scientific">Azospirillum oryzae</name>
    <dbReference type="NCBI Taxonomy" id="286727"/>
    <lineage>
        <taxon>Bacteria</taxon>
        <taxon>Pseudomonadati</taxon>
        <taxon>Pseudomonadota</taxon>
        <taxon>Alphaproteobacteria</taxon>
        <taxon>Rhodospirillales</taxon>
        <taxon>Azospirillaceae</taxon>
        <taxon>Azospirillum</taxon>
    </lineage>
</organism>
<evidence type="ECO:0000313" key="6">
    <source>
        <dbReference type="Proteomes" id="UP000509702"/>
    </source>
</evidence>
<dbReference type="GO" id="GO:0044780">
    <property type="term" value="P:bacterial-type flagellum assembly"/>
    <property type="evidence" value="ECO:0007669"/>
    <property type="project" value="InterPro"/>
</dbReference>
<dbReference type="InterPro" id="IPR039246">
    <property type="entry name" value="Flagellar_FlgA"/>
</dbReference>
<comment type="subcellular location">
    <subcellularLocation>
        <location evidence="1">Periplasm</location>
    </subcellularLocation>
</comment>
<dbReference type="AlphaFoldDB" id="A0A6N1AJB5"/>
<reference evidence="5 6" key="1">
    <citation type="submission" date="2020-06" db="EMBL/GenBank/DDBJ databases">
        <title>Complete genome of Azosprillum oryzae KACC14407.</title>
        <authorList>
            <person name="Kim M."/>
            <person name="Park Y.-J."/>
            <person name="Shin J.-H."/>
        </authorList>
    </citation>
    <scope>NUCLEOTIDE SEQUENCE [LARGE SCALE GENOMIC DNA]</scope>
    <source>
        <strain evidence="5 6">KACC 14407</strain>
    </source>
</reference>
<accession>A0A6N1AJB5</accession>
<dbReference type="RefSeq" id="WP_149198400.1">
    <property type="nucleotide sequence ID" value="NZ_BSOV01000092.1"/>
</dbReference>
<dbReference type="OrthoDB" id="7727421at2"/>
<keyword evidence="5" id="KW-0969">Cilium</keyword>
<dbReference type="NCBIfam" id="TIGR03170">
    <property type="entry name" value="flgA_cterm"/>
    <property type="match status" value="1"/>
</dbReference>
<dbReference type="KEGG" id="aoz:HUE56_15335"/>
<keyword evidence="3" id="KW-0574">Periplasm</keyword>
<dbReference type="CDD" id="cd11614">
    <property type="entry name" value="SAF_CpaB_FlgA_like"/>
    <property type="match status" value="1"/>
</dbReference>
<name>A0A6N1AJB5_9PROT</name>
<dbReference type="InterPro" id="IPR017585">
    <property type="entry name" value="SAF_FlgA"/>
</dbReference>
<evidence type="ECO:0000313" key="5">
    <source>
        <dbReference type="EMBL" id="QKS51821.1"/>
    </source>
</evidence>
<dbReference type="PANTHER" id="PTHR36307">
    <property type="entry name" value="FLAGELLA BASAL BODY P-RING FORMATION PROTEIN FLGA"/>
    <property type="match status" value="1"/>
</dbReference>
<gene>
    <name evidence="5" type="primary">flgA</name>
    <name evidence="5" type="ORF">HUE56_15335</name>
</gene>
<dbReference type="GO" id="GO:0042597">
    <property type="term" value="C:periplasmic space"/>
    <property type="evidence" value="ECO:0007669"/>
    <property type="project" value="UniProtKB-SubCell"/>
</dbReference>
<evidence type="ECO:0000256" key="3">
    <source>
        <dbReference type="ARBA" id="ARBA00022764"/>
    </source>
</evidence>